<proteinExistence type="predicted"/>
<feature type="chain" id="PRO_5043676032" description="Secreted protein" evidence="1">
    <location>
        <begin position="17"/>
        <end position="70"/>
    </location>
</feature>
<feature type="signal peptide" evidence="1">
    <location>
        <begin position="1"/>
        <end position="16"/>
    </location>
</feature>
<keyword evidence="1" id="KW-0732">Signal</keyword>
<name>A0AAV9G821_9PEZI</name>
<sequence>MVGGVLVSFVVGVCRTQCVLVSRKSQCQISMMMAAMSTMTRMVMLMLVEQRGRLSDSMSWKGGRRAVLVL</sequence>
<evidence type="ECO:0000313" key="2">
    <source>
        <dbReference type="EMBL" id="KAK4444505.1"/>
    </source>
</evidence>
<gene>
    <name evidence="2" type="ORF">QBC34DRAFT_415052</name>
</gene>
<dbReference type="Proteomes" id="UP001321760">
    <property type="component" value="Unassembled WGS sequence"/>
</dbReference>
<keyword evidence="3" id="KW-1185">Reference proteome</keyword>
<evidence type="ECO:0000313" key="3">
    <source>
        <dbReference type="Proteomes" id="UP001321760"/>
    </source>
</evidence>
<protein>
    <recommendedName>
        <fullName evidence="4">Secreted protein</fullName>
    </recommendedName>
</protein>
<dbReference type="EMBL" id="MU865976">
    <property type="protein sequence ID" value="KAK4444505.1"/>
    <property type="molecule type" value="Genomic_DNA"/>
</dbReference>
<accession>A0AAV9G821</accession>
<comment type="caution">
    <text evidence="2">The sequence shown here is derived from an EMBL/GenBank/DDBJ whole genome shotgun (WGS) entry which is preliminary data.</text>
</comment>
<reference evidence="2" key="1">
    <citation type="journal article" date="2023" name="Mol. Phylogenet. Evol.">
        <title>Genome-scale phylogeny and comparative genomics of the fungal order Sordariales.</title>
        <authorList>
            <person name="Hensen N."/>
            <person name="Bonometti L."/>
            <person name="Westerberg I."/>
            <person name="Brannstrom I.O."/>
            <person name="Guillou S."/>
            <person name="Cros-Aarteil S."/>
            <person name="Calhoun S."/>
            <person name="Haridas S."/>
            <person name="Kuo A."/>
            <person name="Mondo S."/>
            <person name="Pangilinan J."/>
            <person name="Riley R."/>
            <person name="LaButti K."/>
            <person name="Andreopoulos B."/>
            <person name="Lipzen A."/>
            <person name="Chen C."/>
            <person name="Yan M."/>
            <person name="Daum C."/>
            <person name="Ng V."/>
            <person name="Clum A."/>
            <person name="Steindorff A."/>
            <person name="Ohm R.A."/>
            <person name="Martin F."/>
            <person name="Silar P."/>
            <person name="Natvig D.O."/>
            <person name="Lalanne C."/>
            <person name="Gautier V."/>
            <person name="Ament-Velasquez S.L."/>
            <person name="Kruys A."/>
            <person name="Hutchinson M.I."/>
            <person name="Powell A.J."/>
            <person name="Barry K."/>
            <person name="Miller A.N."/>
            <person name="Grigoriev I.V."/>
            <person name="Debuchy R."/>
            <person name="Gladieux P."/>
            <person name="Hiltunen Thoren M."/>
            <person name="Johannesson H."/>
        </authorList>
    </citation>
    <scope>NUCLEOTIDE SEQUENCE</scope>
    <source>
        <strain evidence="2">PSN243</strain>
    </source>
</reference>
<organism evidence="2 3">
    <name type="scientific">Podospora aff. communis PSN243</name>
    <dbReference type="NCBI Taxonomy" id="3040156"/>
    <lineage>
        <taxon>Eukaryota</taxon>
        <taxon>Fungi</taxon>
        <taxon>Dikarya</taxon>
        <taxon>Ascomycota</taxon>
        <taxon>Pezizomycotina</taxon>
        <taxon>Sordariomycetes</taxon>
        <taxon>Sordariomycetidae</taxon>
        <taxon>Sordariales</taxon>
        <taxon>Podosporaceae</taxon>
        <taxon>Podospora</taxon>
    </lineage>
</organism>
<dbReference type="AlphaFoldDB" id="A0AAV9G821"/>
<evidence type="ECO:0000256" key="1">
    <source>
        <dbReference type="SAM" id="SignalP"/>
    </source>
</evidence>
<reference evidence="2" key="2">
    <citation type="submission" date="2023-05" db="EMBL/GenBank/DDBJ databases">
        <authorList>
            <consortium name="Lawrence Berkeley National Laboratory"/>
            <person name="Steindorff A."/>
            <person name="Hensen N."/>
            <person name="Bonometti L."/>
            <person name="Westerberg I."/>
            <person name="Brannstrom I.O."/>
            <person name="Guillou S."/>
            <person name="Cros-Aarteil S."/>
            <person name="Calhoun S."/>
            <person name="Haridas S."/>
            <person name="Kuo A."/>
            <person name="Mondo S."/>
            <person name="Pangilinan J."/>
            <person name="Riley R."/>
            <person name="Labutti K."/>
            <person name="Andreopoulos B."/>
            <person name="Lipzen A."/>
            <person name="Chen C."/>
            <person name="Yanf M."/>
            <person name="Daum C."/>
            <person name="Ng V."/>
            <person name="Clum A."/>
            <person name="Ohm R."/>
            <person name="Martin F."/>
            <person name="Silar P."/>
            <person name="Natvig D."/>
            <person name="Lalanne C."/>
            <person name="Gautier V."/>
            <person name="Ament-Velasquez S.L."/>
            <person name="Kruys A."/>
            <person name="Hutchinson M.I."/>
            <person name="Powell A.J."/>
            <person name="Barry K."/>
            <person name="Miller A.N."/>
            <person name="Grigoriev I.V."/>
            <person name="Debuchy R."/>
            <person name="Gladieux P."/>
            <person name="Thoren M.H."/>
            <person name="Johannesson H."/>
        </authorList>
    </citation>
    <scope>NUCLEOTIDE SEQUENCE</scope>
    <source>
        <strain evidence="2">PSN243</strain>
    </source>
</reference>
<evidence type="ECO:0008006" key="4">
    <source>
        <dbReference type="Google" id="ProtNLM"/>
    </source>
</evidence>